<evidence type="ECO:0000256" key="4">
    <source>
        <dbReference type="ARBA" id="ARBA00022801"/>
    </source>
</evidence>
<evidence type="ECO:0000256" key="2">
    <source>
        <dbReference type="ARBA" id="ARBA00006865"/>
    </source>
</evidence>
<dbReference type="STRING" id="1664694.A0A0N0NRP3"/>
<dbReference type="Gene3D" id="2.60.120.200">
    <property type="match status" value="1"/>
</dbReference>
<feature type="compositionally biased region" description="Acidic residues" evidence="6">
    <location>
        <begin position="404"/>
        <end position="422"/>
    </location>
</feature>
<accession>A0A0N0NRP3</accession>
<dbReference type="PANTHER" id="PTHR10963:SF24">
    <property type="entry name" value="GLYCOSIDASE C21B10.07-RELATED"/>
    <property type="match status" value="1"/>
</dbReference>
<feature type="region of interest" description="Disordered" evidence="6">
    <location>
        <begin position="528"/>
        <end position="557"/>
    </location>
</feature>
<dbReference type="SUPFAM" id="SSF49899">
    <property type="entry name" value="Concanavalin A-like lectins/glucanases"/>
    <property type="match status" value="1"/>
</dbReference>
<evidence type="ECO:0000256" key="6">
    <source>
        <dbReference type="SAM" id="MobiDB-lite"/>
    </source>
</evidence>
<dbReference type="GO" id="GO:0052861">
    <property type="term" value="F:endo-1,3(4)-beta-glucanase activity"/>
    <property type="evidence" value="ECO:0007669"/>
    <property type="project" value="UniProtKB-EC"/>
</dbReference>
<sequence>MIRTAATWLGLVSLSQAIYTVQDDYSGPNFFNNFNFFTADDYTHGYVNYVDSQTAAARGLINTNNGVAYMGVDKTNVASGRGRDSVRLESKKTYNTGLFIADFGHMPGGACGEWPAYWTVGPNWPNNGEIDIIEGVNSQTSNAMAVHTGPGCSISASSQQSGTLQYPNCDVNAAGQPGNSGCSIKTSDTTTYGAGFNAAGGGVYAMEMKASTVRIWSFTRANIPADIKAGVPNPDSWARPLAVFGAPCNTSNFIRQQQIVFDITFCGDWAGSVWSSDAVCAPKGASCQAYVQNNPSAFVNSYWSINSLKVYQNNGQPSSTAASTGTAVYTAPGGKVTVGTNNWYPRPRPQGQQQFPPNAIKYQEIGPPVMWQGPNRPKQNVRRNAVPIVDENDVASAPDAEIEEMGPETLDEPEQPAAEEADSDRSSSVELDLEQDSSPTMRRNFAGAKRMGQGQQIQQPAATPPGKQQSTQQRQVVSPSPSKTVPITAAPSYTSTTRVTVTVTVTSYSGRVTSTMIASINRNGSKNKVTNNNVAGPTTVVKTTVPPSAAPKSGSGNNVGGYVPLQANYFTGAGNGNGKSNNAVQPQPQQQEVTTTFTQAMTSTMTKSLGSRGEDATEAPSKLRVKKPRAWYDILEDDLETEISNESAADALETDGDSELPQSQEQQLQERLFILPGELEEELHYHQLDDSSHEDETPDEEEETDSWWDSLFGDHFHVHRDEHHHSHHPQRPHHHGASPVESPEDGDEQLLAAQDLLQEMQRRRADDKKASLLRKELADIELRRVREMLASRRGRHSGRGRNGWW</sequence>
<dbReference type="InterPro" id="IPR013320">
    <property type="entry name" value="ConA-like_dom_sf"/>
</dbReference>
<feature type="compositionally biased region" description="Basic residues" evidence="6">
    <location>
        <begin position="725"/>
        <end position="736"/>
    </location>
</feature>
<dbReference type="EC" id="3.2.1.6" evidence="3"/>
<dbReference type="GeneID" id="28734439"/>
<dbReference type="PANTHER" id="PTHR10963">
    <property type="entry name" value="GLYCOSYL HYDROLASE-RELATED"/>
    <property type="match status" value="1"/>
</dbReference>
<comment type="catalytic activity">
    <reaction evidence="1">
        <text>Endohydrolysis of (1-&gt;3)- or (1-&gt;4)-linkages in beta-D-glucans when the glucose residue whose reducing group is involved in the linkage to be hydrolyzed is itself substituted at C-3.</text>
        <dbReference type="EC" id="3.2.1.6"/>
    </reaction>
</comment>
<dbReference type="RefSeq" id="XP_018005284.1">
    <property type="nucleotide sequence ID" value="XM_018142559.1"/>
</dbReference>
<evidence type="ECO:0000313" key="9">
    <source>
        <dbReference type="EMBL" id="KPI45321.1"/>
    </source>
</evidence>
<feature type="signal peptide" evidence="7">
    <location>
        <begin position="1"/>
        <end position="17"/>
    </location>
</feature>
<feature type="compositionally biased region" description="Low complexity" evidence="6">
    <location>
        <begin position="534"/>
        <end position="551"/>
    </location>
</feature>
<dbReference type="EMBL" id="LFJN01000002">
    <property type="protein sequence ID" value="KPI45321.1"/>
    <property type="molecule type" value="Genomic_DNA"/>
</dbReference>
<dbReference type="InterPro" id="IPR000757">
    <property type="entry name" value="Beta-glucanase-like"/>
</dbReference>
<protein>
    <recommendedName>
        <fullName evidence="3">endo-1,3(4)-beta-glucanase</fullName>
        <ecNumber evidence="3">3.2.1.6</ecNumber>
    </recommendedName>
</protein>
<feature type="region of interest" description="Disordered" evidence="6">
    <location>
        <begin position="720"/>
        <end position="746"/>
    </location>
</feature>
<dbReference type="OrthoDB" id="192832at2759"/>
<evidence type="ECO:0000256" key="1">
    <source>
        <dbReference type="ARBA" id="ARBA00000124"/>
    </source>
</evidence>
<organism evidence="9 10">
    <name type="scientific">Cyphellophora attinorum</name>
    <dbReference type="NCBI Taxonomy" id="1664694"/>
    <lineage>
        <taxon>Eukaryota</taxon>
        <taxon>Fungi</taxon>
        <taxon>Dikarya</taxon>
        <taxon>Ascomycota</taxon>
        <taxon>Pezizomycotina</taxon>
        <taxon>Eurotiomycetes</taxon>
        <taxon>Chaetothyriomycetidae</taxon>
        <taxon>Chaetothyriales</taxon>
        <taxon>Cyphellophoraceae</taxon>
        <taxon>Cyphellophora</taxon>
    </lineage>
</organism>
<evidence type="ECO:0000256" key="5">
    <source>
        <dbReference type="ARBA" id="ARBA00023295"/>
    </source>
</evidence>
<reference evidence="9 10" key="1">
    <citation type="submission" date="2015-06" db="EMBL/GenBank/DDBJ databases">
        <title>Draft genome of the ant-associated black yeast Phialophora attae CBS 131958.</title>
        <authorList>
            <person name="Moreno L.F."/>
            <person name="Stielow B.J."/>
            <person name="de Hoog S."/>
            <person name="Vicente V.A."/>
            <person name="Weiss V.A."/>
            <person name="de Vries M."/>
            <person name="Cruz L.M."/>
            <person name="Souza E.M."/>
        </authorList>
    </citation>
    <scope>NUCLEOTIDE SEQUENCE [LARGE SCALE GENOMIC DNA]</scope>
    <source>
        <strain evidence="9 10">CBS 131958</strain>
    </source>
</reference>
<proteinExistence type="inferred from homology"/>
<name>A0A0N0NRP3_9EURO</name>
<comment type="caution">
    <text evidence="9">The sequence shown here is derived from an EMBL/GenBank/DDBJ whole genome shotgun (WGS) entry which is preliminary data.</text>
</comment>
<dbReference type="InterPro" id="IPR050546">
    <property type="entry name" value="Glycosyl_Hydrlase_16"/>
</dbReference>
<keyword evidence="5" id="KW-0326">Glycosidase</keyword>
<gene>
    <name evidence="9" type="ORF">AB675_2577</name>
</gene>
<keyword evidence="4" id="KW-0378">Hydrolase</keyword>
<dbReference type="AlphaFoldDB" id="A0A0N0NRP3"/>
<evidence type="ECO:0000256" key="7">
    <source>
        <dbReference type="SAM" id="SignalP"/>
    </source>
</evidence>
<feature type="region of interest" description="Disordered" evidence="6">
    <location>
        <begin position="404"/>
        <end position="488"/>
    </location>
</feature>
<feature type="domain" description="GH16" evidence="8">
    <location>
        <begin position="14"/>
        <end position="278"/>
    </location>
</feature>
<evidence type="ECO:0000256" key="3">
    <source>
        <dbReference type="ARBA" id="ARBA00012599"/>
    </source>
</evidence>
<dbReference type="Proteomes" id="UP000038010">
    <property type="component" value="Unassembled WGS sequence"/>
</dbReference>
<evidence type="ECO:0000313" key="10">
    <source>
        <dbReference type="Proteomes" id="UP000038010"/>
    </source>
</evidence>
<feature type="chain" id="PRO_5005856996" description="endo-1,3(4)-beta-glucanase" evidence="7">
    <location>
        <begin position="18"/>
        <end position="805"/>
    </location>
</feature>
<dbReference type="PROSITE" id="PS51762">
    <property type="entry name" value="GH16_2"/>
    <property type="match status" value="1"/>
</dbReference>
<feature type="compositionally biased region" description="Polar residues" evidence="6">
    <location>
        <begin position="453"/>
        <end position="485"/>
    </location>
</feature>
<keyword evidence="7" id="KW-0732">Signal</keyword>
<dbReference type="Pfam" id="PF26113">
    <property type="entry name" value="GH16_XgeA"/>
    <property type="match status" value="1"/>
</dbReference>
<dbReference type="VEuPathDB" id="FungiDB:AB675_2577"/>
<evidence type="ECO:0000259" key="8">
    <source>
        <dbReference type="PROSITE" id="PS51762"/>
    </source>
</evidence>
<dbReference type="GO" id="GO:0009251">
    <property type="term" value="P:glucan catabolic process"/>
    <property type="evidence" value="ECO:0007669"/>
    <property type="project" value="TreeGrafter"/>
</dbReference>
<keyword evidence="10" id="KW-1185">Reference proteome</keyword>
<dbReference type="CDD" id="cd02181">
    <property type="entry name" value="GH16_fungal_Lam16A_glucanase"/>
    <property type="match status" value="1"/>
</dbReference>
<comment type="similarity">
    <text evidence="2">Belongs to the glycosyl hydrolase 16 family.</text>
</comment>
<dbReference type="FunFam" id="2.60.120.200:FF:000114">
    <property type="entry name" value="Probable endo-1,3(4)-beta-glucanase NFIA_089530"/>
    <property type="match status" value="1"/>
</dbReference>